<evidence type="ECO:0000256" key="2">
    <source>
        <dbReference type="SAM" id="MobiDB-lite"/>
    </source>
</evidence>
<comment type="caution">
    <text evidence="3">The sequence shown here is derived from an EMBL/GenBank/DDBJ whole genome shotgun (WGS) entry which is preliminary data.</text>
</comment>
<dbReference type="EMBL" id="CCBQ010000027">
    <property type="protein sequence ID" value="CDO93976.1"/>
    <property type="molecule type" value="Genomic_DNA"/>
</dbReference>
<dbReference type="OrthoDB" id="4068250at2759"/>
<feature type="compositionally biased region" description="Low complexity" evidence="2">
    <location>
        <begin position="198"/>
        <end position="224"/>
    </location>
</feature>
<evidence type="ECO:0000313" key="3">
    <source>
        <dbReference type="EMBL" id="CDO93976.1"/>
    </source>
</evidence>
<feature type="compositionally biased region" description="Acidic residues" evidence="2">
    <location>
        <begin position="270"/>
        <end position="283"/>
    </location>
</feature>
<feature type="region of interest" description="Disordered" evidence="2">
    <location>
        <begin position="153"/>
        <end position="295"/>
    </location>
</feature>
<feature type="compositionally biased region" description="Low complexity" evidence="2">
    <location>
        <begin position="357"/>
        <end position="368"/>
    </location>
</feature>
<feature type="compositionally biased region" description="Basic and acidic residues" evidence="2">
    <location>
        <begin position="632"/>
        <end position="753"/>
    </location>
</feature>
<proteinExistence type="predicted"/>
<feature type="region of interest" description="Disordered" evidence="2">
    <location>
        <begin position="357"/>
        <end position="379"/>
    </location>
</feature>
<evidence type="ECO:0000313" key="4">
    <source>
        <dbReference type="Proteomes" id="UP000031516"/>
    </source>
</evidence>
<feature type="compositionally biased region" description="Basic and acidic residues" evidence="2">
    <location>
        <begin position="160"/>
        <end position="194"/>
    </location>
</feature>
<feature type="coiled-coil region" evidence="1">
    <location>
        <begin position="503"/>
        <end position="582"/>
    </location>
</feature>
<sequence>MVGMNLFKKRNEIDPFAGLLDKPEGETEPQPEQSTSLLKRVTSRQQQEEADENEYHSPFRTKEQTQRARQIKQQKFPTSGAGVAAADPEKLGYSVNTDKSSKKPKDIAIPSGLKVTEAEQKVRLTALEKKEKQLRYWRESQQIVDLTEKEAAAAAAEAAAEGKVDASKETSSKDVDLSKEAEAEVKEEIVDQDAKPSAAAAVVEPFDAAGAEAGAEATTTDDATPAVPLVEEEGEENSTGVYKAPEDDANEYVDPSREAKPESAVRAFEEAEAIAQDDEEEAVVSETEPSPEEAVVALQEAEAIATENPEAVSPPPDINSLPRVPFNGGGATAASTGIMASGLFALFKRSKKPDSAAAKSAAGVVAPGDDAPVATPEDPEYIVRTEDGYVSKSVYDKLQYDENQHQSKLTLLSEKHDEKYATKAQEYEEKIKSIEADIAELDAQMEQLRLDHEEKLKLKQVETSQALLETNVKHINVKGELYKETEEIKTRTIASKDEQEVAHQAVQAEIDELLLLKEETAKENQEHESQVEELTAELDAKTSALNESLARKEETNAEIKALEEEKARLEQETKEAQEQHQVNVSKIESIDNKEYLPKVNEINTEISGLLASLGLIQQEIANQKVEFSSVTKRLEEERRQHEEQLAREKEERERAEAQRLEKQRAESEKQAEEARLKHEQEVARLKQTHDEALKEAALQREAAAKQFEEEQQKRQQAERERSRLQGEKAIAEQERGNPEDKKLAAAHEEKIRSQAEAANAVENTLQSSNRKATTAAAAPQTADSSLYDYRTEVEIVTID</sequence>
<feature type="compositionally biased region" description="Polar residues" evidence="2">
    <location>
        <begin position="67"/>
        <end position="77"/>
    </location>
</feature>
<accession>A0A0A8L764</accession>
<feature type="compositionally biased region" description="Basic and acidic residues" evidence="2">
    <location>
        <begin position="254"/>
        <end position="269"/>
    </location>
</feature>
<reference evidence="3 4" key="1">
    <citation type="submission" date="2014-03" db="EMBL/GenBank/DDBJ databases">
        <title>The genome of Kluyveromyces dobzhanskii.</title>
        <authorList>
            <person name="Nystedt B."/>
            <person name="Astrom S."/>
        </authorList>
    </citation>
    <scope>NUCLEOTIDE SEQUENCE [LARGE SCALE GENOMIC DNA]</scope>
    <source>
        <strain evidence="3 4">CBS 2104</strain>
    </source>
</reference>
<feature type="coiled-coil region" evidence="1">
    <location>
        <begin position="417"/>
        <end position="458"/>
    </location>
</feature>
<feature type="region of interest" description="Disordered" evidence="2">
    <location>
        <begin position="627"/>
        <end position="787"/>
    </location>
</feature>
<dbReference type="Proteomes" id="UP000031516">
    <property type="component" value="Unassembled WGS sequence"/>
</dbReference>
<feature type="region of interest" description="Disordered" evidence="2">
    <location>
        <begin position="1"/>
        <end position="107"/>
    </location>
</feature>
<name>A0A0A8L764_9SACH</name>
<feature type="compositionally biased region" description="Low complexity" evidence="2">
    <location>
        <begin position="772"/>
        <end position="782"/>
    </location>
</feature>
<protein>
    <submittedName>
        <fullName evidence="3">WGS project CCBQ000000000 data, contig 00102</fullName>
    </submittedName>
</protein>
<keyword evidence="4" id="KW-1185">Reference proteome</keyword>
<gene>
    <name evidence="3" type="ORF">KLDO_g2262</name>
</gene>
<dbReference type="AlphaFoldDB" id="A0A0A8L764"/>
<evidence type="ECO:0000256" key="1">
    <source>
        <dbReference type="SAM" id="Coils"/>
    </source>
</evidence>
<feature type="compositionally biased region" description="Basic and acidic residues" evidence="2">
    <location>
        <begin position="53"/>
        <end position="66"/>
    </location>
</feature>
<keyword evidence="1" id="KW-0175">Coiled coil</keyword>
<feature type="compositionally biased region" description="Polar residues" evidence="2">
    <location>
        <begin position="761"/>
        <end position="771"/>
    </location>
</feature>
<organism evidence="3 4">
    <name type="scientific">Kluyveromyces dobzhanskii CBS 2104</name>
    <dbReference type="NCBI Taxonomy" id="1427455"/>
    <lineage>
        <taxon>Eukaryota</taxon>
        <taxon>Fungi</taxon>
        <taxon>Dikarya</taxon>
        <taxon>Ascomycota</taxon>
        <taxon>Saccharomycotina</taxon>
        <taxon>Saccharomycetes</taxon>
        <taxon>Saccharomycetales</taxon>
        <taxon>Saccharomycetaceae</taxon>
        <taxon>Kluyveromyces</taxon>
    </lineage>
</organism>